<protein>
    <recommendedName>
        <fullName evidence="5">DUF1190 domain-containing protein</fullName>
    </recommendedName>
</protein>
<feature type="region of interest" description="Disordered" evidence="1">
    <location>
        <begin position="120"/>
        <end position="143"/>
    </location>
</feature>
<evidence type="ECO:0008006" key="5">
    <source>
        <dbReference type="Google" id="ProtNLM"/>
    </source>
</evidence>
<dbReference type="AlphaFoldDB" id="A0A512JN72"/>
<keyword evidence="4" id="KW-1185">Reference proteome</keyword>
<feature type="signal peptide" evidence="2">
    <location>
        <begin position="1"/>
        <end position="23"/>
    </location>
</feature>
<proteinExistence type="predicted"/>
<dbReference type="InterPro" id="IPR009576">
    <property type="entry name" value="Biofilm_formation_YgiB"/>
</dbReference>
<dbReference type="Proteomes" id="UP000321750">
    <property type="component" value="Unassembled WGS sequence"/>
</dbReference>
<dbReference type="Pfam" id="PF06693">
    <property type="entry name" value="DUF1190"/>
    <property type="match status" value="1"/>
</dbReference>
<evidence type="ECO:0000256" key="1">
    <source>
        <dbReference type="SAM" id="MobiDB-lite"/>
    </source>
</evidence>
<evidence type="ECO:0000313" key="3">
    <source>
        <dbReference type="EMBL" id="GEP11410.1"/>
    </source>
</evidence>
<name>A0A512JN72_9HYPH</name>
<sequence>MKRSQTVSLVLLAGAGAAAFGFASVDHSQAEEDVRVYANPAKCIAAHLRSEADCQSEYDIARALYTTAAPRYTSTIDCEAHHGPGHCVAGESVAEAARGKFIPVMAGYVIGATAEQKLPPQPVFDHAPKDETQQASHSTGVHSGYCTGSGARIWTTGYGRSSVARVSSAALRGSSFGGFGGTGRSFSSYSSSSHGFFGG</sequence>
<feature type="chain" id="PRO_5021782487" description="DUF1190 domain-containing protein" evidence="2">
    <location>
        <begin position="24"/>
        <end position="199"/>
    </location>
</feature>
<comment type="caution">
    <text evidence="3">The sequence shown here is derived from an EMBL/GenBank/DDBJ whole genome shotgun (WGS) entry which is preliminary data.</text>
</comment>
<dbReference type="OrthoDB" id="8005934at2"/>
<dbReference type="RefSeq" id="WP_147047846.1">
    <property type="nucleotide sequence ID" value="NZ_BJZV01000018.1"/>
</dbReference>
<reference evidence="3 4" key="1">
    <citation type="submission" date="2019-07" db="EMBL/GenBank/DDBJ databases">
        <title>Whole genome shotgun sequence of Methylobacterium gnaphalii NBRC 107716.</title>
        <authorList>
            <person name="Hosoyama A."/>
            <person name="Uohara A."/>
            <person name="Ohji S."/>
            <person name="Ichikawa N."/>
        </authorList>
    </citation>
    <scope>NUCLEOTIDE SEQUENCE [LARGE SCALE GENOMIC DNA]</scope>
    <source>
        <strain evidence="3 4">NBRC 107716</strain>
    </source>
</reference>
<evidence type="ECO:0000313" key="4">
    <source>
        <dbReference type="Proteomes" id="UP000321750"/>
    </source>
</evidence>
<accession>A0A512JN72</accession>
<keyword evidence="2" id="KW-0732">Signal</keyword>
<evidence type="ECO:0000256" key="2">
    <source>
        <dbReference type="SAM" id="SignalP"/>
    </source>
</evidence>
<gene>
    <name evidence="3" type="ORF">MGN01_32550</name>
</gene>
<dbReference type="EMBL" id="BJZV01000018">
    <property type="protein sequence ID" value="GEP11410.1"/>
    <property type="molecule type" value="Genomic_DNA"/>
</dbReference>
<organism evidence="3 4">
    <name type="scientific">Methylobacterium gnaphalii</name>
    <dbReference type="NCBI Taxonomy" id="1010610"/>
    <lineage>
        <taxon>Bacteria</taxon>
        <taxon>Pseudomonadati</taxon>
        <taxon>Pseudomonadota</taxon>
        <taxon>Alphaproteobacteria</taxon>
        <taxon>Hyphomicrobiales</taxon>
        <taxon>Methylobacteriaceae</taxon>
        <taxon>Methylobacterium</taxon>
    </lineage>
</organism>